<keyword evidence="2 6" id="KW-0349">Heme</keyword>
<keyword evidence="4" id="KW-0249">Electron transport</keyword>
<evidence type="ECO:0000256" key="2">
    <source>
        <dbReference type="ARBA" id="ARBA00022617"/>
    </source>
</evidence>
<feature type="domain" description="Cytochrome c" evidence="8">
    <location>
        <begin position="19"/>
        <end position="97"/>
    </location>
</feature>
<dbReference type="InterPro" id="IPR036909">
    <property type="entry name" value="Cyt_c-like_dom_sf"/>
</dbReference>
<organism evidence="9 10">
    <name type="scientific">Lacimicrobium alkaliphilum</name>
    <dbReference type="NCBI Taxonomy" id="1526571"/>
    <lineage>
        <taxon>Bacteria</taxon>
        <taxon>Pseudomonadati</taxon>
        <taxon>Pseudomonadota</taxon>
        <taxon>Gammaproteobacteria</taxon>
        <taxon>Alteromonadales</taxon>
        <taxon>Alteromonadaceae</taxon>
        <taxon>Lacimicrobium</taxon>
    </lineage>
</organism>
<dbReference type="InterPro" id="IPR050597">
    <property type="entry name" value="Cytochrome_c_Oxidase_Subunit"/>
</dbReference>
<feature type="signal peptide" evidence="7">
    <location>
        <begin position="1"/>
        <end position="18"/>
    </location>
</feature>
<reference evidence="10" key="1">
    <citation type="journal article" date="2019" name="Int. J. Syst. Evol. Microbiol.">
        <title>The Global Catalogue of Microorganisms (GCM) 10K type strain sequencing project: providing services to taxonomists for standard genome sequencing and annotation.</title>
        <authorList>
            <consortium name="The Broad Institute Genomics Platform"/>
            <consortium name="The Broad Institute Genome Sequencing Center for Infectious Disease"/>
            <person name="Wu L."/>
            <person name="Ma J."/>
        </authorList>
    </citation>
    <scope>NUCLEOTIDE SEQUENCE [LARGE SCALE GENOMIC DNA]</scope>
    <source>
        <strain evidence="10">CGMCC 1.12923</strain>
    </source>
</reference>
<evidence type="ECO:0000256" key="3">
    <source>
        <dbReference type="ARBA" id="ARBA00022723"/>
    </source>
</evidence>
<dbReference type="SUPFAM" id="SSF46626">
    <property type="entry name" value="Cytochrome c"/>
    <property type="match status" value="1"/>
</dbReference>
<keyword evidence="10" id="KW-1185">Reference proteome</keyword>
<keyword evidence="3 6" id="KW-0479">Metal-binding</keyword>
<accession>A0ABQ1RAY8</accession>
<evidence type="ECO:0000256" key="7">
    <source>
        <dbReference type="SAM" id="SignalP"/>
    </source>
</evidence>
<proteinExistence type="predicted"/>
<feature type="chain" id="PRO_5046775898" evidence="7">
    <location>
        <begin position="19"/>
        <end position="101"/>
    </location>
</feature>
<gene>
    <name evidence="9" type="ORF">GCM10011357_17120</name>
</gene>
<dbReference type="PANTHER" id="PTHR33751">
    <property type="entry name" value="CBB3-TYPE CYTOCHROME C OXIDASE SUBUNIT FIXP"/>
    <property type="match status" value="1"/>
</dbReference>
<keyword evidence="7" id="KW-0732">Signal</keyword>
<protein>
    <submittedName>
        <fullName evidence="9">Cytochrome c</fullName>
    </submittedName>
</protein>
<evidence type="ECO:0000313" key="10">
    <source>
        <dbReference type="Proteomes" id="UP000614272"/>
    </source>
</evidence>
<dbReference type="RefSeq" id="WP_099033798.1">
    <property type="nucleotide sequence ID" value="NZ_BMGJ01000005.1"/>
</dbReference>
<dbReference type="PROSITE" id="PS51007">
    <property type="entry name" value="CYTC"/>
    <property type="match status" value="1"/>
</dbReference>
<dbReference type="InterPro" id="IPR009056">
    <property type="entry name" value="Cyt_c-like_dom"/>
</dbReference>
<evidence type="ECO:0000259" key="8">
    <source>
        <dbReference type="PROSITE" id="PS51007"/>
    </source>
</evidence>
<evidence type="ECO:0000313" key="9">
    <source>
        <dbReference type="EMBL" id="GGD62419.1"/>
    </source>
</evidence>
<keyword evidence="1" id="KW-0813">Transport</keyword>
<evidence type="ECO:0000256" key="1">
    <source>
        <dbReference type="ARBA" id="ARBA00022448"/>
    </source>
</evidence>
<sequence length="101" mass="10672">MKYVVLVFALVLSAPGMAADIDAGKTKSSTCANCHGRNGISAIPMYPNLAGQKEAYLAIALKAYRDGTRKNMVMGPMAQQLSDEDIADLAAYFASLDPSGK</sequence>
<keyword evidence="5 6" id="KW-0408">Iron</keyword>
<dbReference type="EMBL" id="BMGJ01000005">
    <property type="protein sequence ID" value="GGD62419.1"/>
    <property type="molecule type" value="Genomic_DNA"/>
</dbReference>
<dbReference type="Gene3D" id="1.10.760.10">
    <property type="entry name" value="Cytochrome c-like domain"/>
    <property type="match status" value="1"/>
</dbReference>
<dbReference type="Proteomes" id="UP000614272">
    <property type="component" value="Unassembled WGS sequence"/>
</dbReference>
<name>A0ABQ1RAY8_9ALTE</name>
<evidence type="ECO:0000256" key="5">
    <source>
        <dbReference type="ARBA" id="ARBA00023004"/>
    </source>
</evidence>
<evidence type="ECO:0000256" key="6">
    <source>
        <dbReference type="PROSITE-ProRule" id="PRU00433"/>
    </source>
</evidence>
<comment type="caution">
    <text evidence="9">The sequence shown here is derived from an EMBL/GenBank/DDBJ whole genome shotgun (WGS) entry which is preliminary data.</text>
</comment>
<evidence type="ECO:0000256" key="4">
    <source>
        <dbReference type="ARBA" id="ARBA00022982"/>
    </source>
</evidence>
<dbReference type="PANTHER" id="PTHR33751:SF9">
    <property type="entry name" value="CYTOCHROME C4"/>
    <property type="match status" value="1"/>
</dbReference>
<dbReference type="Pfam" id="PF00034">
    <property type="entry name" value="Cytochrom_C"/>
    <property type="match status" value="1"/>
</dbReference>